<dbReference type="AlphaFoldDB" id="A0A482XSK4"/>
<dbReference type="InterPro" id="IPR001563">
    <property type="entry name" value="Peptidase_S10"/>
</dbReference>
<keyword evidence="8" id="KW-0812">Transmembrane</keyword>
<evidence type="ECO:0000313" key="10">
    <source>
        <dbReference type="Proteomes" id="UP000291343"/>
    </source>
</evidence>
<dbReference type="SMR" id="A0A482XSK4"/>
<dbReference type="OrthoDB" id="443318at2759"/>
<keyword evidence="5 7" id="KW-0378">Hydrolase</keyword>
<comment type="caution">
    <text evidence="9">The sequence shown here is derived from an EMBL/GenBank/DDBJ whole genome shotgun (WGS) entry which is preliminary data.</text>
</comment>
<dbReference type="InParanoid" id="A0A482XSK4"/>
<protein>
    <recommendedName>
        <fullName evidence="7">Carboxypeptidase</fullName>
        <ecNumber evidence="7">3.4.16.-</ecNumber>
    </recommendedName>
</protein>
<dbReference type="InterPro" id="IPR029058">
    <property type="entry name" value="AB_hydrolase_fold"/>
</dbReference>
<evidence type="ECO:0000313" key="9">
    <source>
        <dbReference type="EMBL" id="RZF48480.1"/>
    </source>
</evidence>
<reference evidence="9 10" key="1">
    <citation type="journal article" date="2017" name="Gigascience">
        <title>Genome sequence of the small brown planthopper, Laodelphax striatellus.</title>
        <authorList>
            <person name="Zhu J."/>
            <person name="Jiang F."/>
            <person name="Wang X."/>
            <person name="Yang P."/>
            <person name="Bao Y."/>
            <person name="Zhao W."/>
            <person name="Wang W."/>
            <person name="Lu H."/>
            <person name="Wang Q."/>
            <person name="Cui N."/>
            <person name="Li J."/>
            <person name="Chen X."/>
            <person name="Luo L."/>
            <person name="Yu J."/>
            <person name="Kang L."/>
            <person name="Cui F."/>
        </authorList>
    </citation>
    <scope>NUCLEOTIDE SEQUENCE [LARGE SCALE GENOMIC DNA]</scope>
    <source>
        <strain evidence="9">Lst14</strain>
    </source>
</reference>
<gene>
    <name evidence="9" type="ORF">LSTR_LSTR007758</name>
</gene>
<evidence type="ECO:0000256" key="6">
    <source>
        <dbReference type="ARBA" id="ARBA00023180"/>
    </source>
</evidence>
<dbReference type="PANTHER" id="PTHR11802">
    <property type="entry name" value="SERINE PROTEASE FAMILY S10 SERINE CARBOXYPEPTIDASE"/>
    <property type="match status" value="1"/>
</dbReference>
<accession>A0A482XSK4</accession>
<dbReference type="PANTHER" id="PTHR11802:SF472">
    <property type="entry name" value="SERINE CARBOXYPEPTIDASE CPVL-RELATED"/>
    <property type="match status" value="1"/>
</dbReference>
<keyword evidence="8" id="KW-0472">Membrane</keyword>
<dbReference type="EMBL" id="QKKF02002184">
    <property type="protein sequence ID" value="RZF48480.1"/>
    <property type="molecule type" value="Genomic_DNA"/>
</dbReference>
<dbReference type="InterPro" id="IPR018202">
    <property type="entry name" value="Ser_caboxypep_ser_AS"/>
</dbReference>
<keyword evidence="6" id="KW-0325">Glycoprotein</keyword>
<dbReference type="STRING" id="195883.A0A482XSK4"/>
<proteinExistence type="inferred from homology"/>
<keyword evidence="4" id="KW-0732">Signal</keyword>
<feature type="transmembrane region" description="Helical" evidence="8">
    <location>
        <begin position="9"/>
        <end position="27"/>
    </location>
</feature>
<dbReference type="GO" id="GO:0006508">
    <property type="term" value="P:proteolysis"/>
    <property type="evidence" value="ECO:0007669"/>
    <property type="project" value="UniProtKB-KW"/>
</dbReference>
<dbReference type="GO" id="GO:0004185">
    <property type="term" value="F:serine-type carboxypeptidase activity"/>
    <property type="evidence" value="ECO:0007669"/>
    <property type="project" value="UniProtKB-UniRule"/>
</dbReference>
<keyword evidence="10" id="KW-1185">Reference proteome</keyword>
<comment type="similarity">
    <text evidence="1 7">Belongs to the peptidase S10 family.</text>
</comment>
<evidence type="ECO:0000256" key="1">
    <source>
        <dbReference type="ARBA" id="ARBA00009431"/>
    </source>
</evidence>
<dbReference type="Proteomes" id="UP000291343">
    <property type="component" value="Unassembled WGS sequence"/>
</dbReference>
<evidence type="ECO:0000256" key="7">
    <source>
        <dbReference type="RuleBase" id="RU361156"/>
    </source>
</evidence>
<evidence type="ECO:0000256" key="4">
    <source>
        <dbReference type="ARBA" id="ARBA00022729"/>
    </source>
</evidence>
<sequence>MLLKLEQSVVVLILFVFQLVFVAGYVVKTPHYKTKFTRNGSLFLTPLLETKNIRLARQLSRVASFVADVHVESYAGYLTVNKKYNSNLFFWFFKSQTNWREDPVTVWLQGGPGYSGLYGLFNELGPYEIRKDGLVSREYSWNRESNLIFIDSPVGTGYSFTNSTNGFARNQEDVGRDLYEAMVQILMLFPEIQSNPFFITGESYAGKYIPALGYAIHKNNPYSELKINLKGLFIGNGLTDPENMIPLYGEQLYSLGFIDYNQKKMFEDLQSLAVEAIRGEKWEDAAIYYAKLIIGYRFYPYPTLFNNLTGLEAYYNYFAEDSAKWWQFEEDFVRSGAFRRAVHVGDVVRDDGRNTELFLKEDIAKSVVGWVQELVEHYRVVFYNGQLDLICAYPLTENFLRRMVWSGGDRYRNATRRKWVVDGELAGYVRSVDNLWDVLVRNAGHMVP</sequence>
<dbReference type="FunCoup" id="A0A482XSK4">
    <property type="interactions" value="60"/>
</dbReference>
<evidence type="ECO:0000256" key="5">
    <source>
        <dbReference type="ARBA" id="ARBA00022801"/>
    </source>
</evidence>
<evidence type="ECO:0000256" key="8">
    <source>
        <dbReference type="SAM" id="Phobius"/>
    </source>
</evidence>
<organism evidence="9 10">
    <name type="scientific">Laodelphax striatellus</name>
    <name type="common">Small brown planthopper</name>
    <name type="synonym">Delphax striatella</name>
    <dbReference type="NCBI Taxonomy" id="195883"/>
    <lineage>
        <taxon>Eukaryota</taxon>
        <taxon>Metazoa</taxon>
        <taxon>Ecdysozoa</taxon>
        <taxon>Arthropoda</taxon>
        <taxon>Hexapoda</taxon>
        <taxon>Insecta</taxon>
        <taxon>Pterygota</taxon>
        <taxon>Neoptera</taxon>
        <taxon>Paraneoptera</taxon>
        <taxon>Hemiptera</taxon>
        <taxon>Auchenorrhyncha</taxon>
        <taxon>Fulgoroidea</taxon>
        <taxon>Delphacidae</taxon>
        <taxon>Criomorphinae</taxon>
        <taxon>Laodelphax</taxon>
    </lineage>
</organism>
<dbReference type="SUPFAM" id="SSF53474">
    <property type="entry name" value="alpha/beta-Hydrolases"/>
    <property type="match status" value="1"/>
</dbReference>
<keyword evidence="2 7" id="KW-0121">Carboxypeptidase</keyword>
<name>A0A482XSK4_LAOST</name>
<dbReference type="Pfam" id="PF00450">
    <property type="entry name" value="Peptidase_S10"/>
    <property type="match status" value="1"/>
</dbReference>
<keyword evidence="8" id="KW-1133">Transmembrane helix</keyword>
<keyword evidence="3 7" id="KW-0645">Protease</keyword>
<dbReference type="EC" id="3.4.16.-" evidence="7"/>
<dbReference type="PROSITE" id="PS00131">
    <property type="entry name" value="CARBOXYPEPT_SER_SER"/>
    <property type="match status" value="1"/>
</dbReference>
<evidence type="ECO:0000256" key="3">
    <source>
        <dbReference type="ARBA" id="ARBA00022670"/>
    </source>
</evidence>
<dbReference type="Gene3D" id="3.40.50.1820">
    <property type="entry name" value="alpha/beta hydrolase"/>
    <property type="match status" value="1"/>
</dbReference>
<evidence type="ECO:0000256" key="2">
    <source>
        <dbReference type="ARBA" id="ARBA00022645"/>
    </source>
</evidence>
<dbReference type="PRINTS" id="PR00724">
    <property type="entry name" value="CRBOXYPTASEC"/>
</dbReference>